<organism evidence="2 3">
    <name type="scientific">Actinorhabdospora filicis</name>
    <dbReference type="NCBI Taxonomy" id="1785913"/>
    <lineage>
        <taxon>Bacteria</taxon>
        <taxon>Bacillati</taxon>
        <taxon>Actinomycetota</taxon>
        <taxon>Actinomycetes</taxon>
        <taxon>Micromonosporales</taxon>
        <taxon>Micromonosporaceae</taxon>
        <taxon>Actinorhabdospora</taxon>
    </lineage>
</organism>
<dbReference type="Proteomes" id="UP001165079">
    <property type="component" value="Unassembled WGS sequence"/>
</dbReference>
<comment type="caution">
    <text evidence="2">The sequence shown here is derived from an EMBL/GenBank/DDBJ whole genome shotgun (WGS) entry which is preliminary data.</text>
</comment>
<accession>A0A9W6SIN6</accession>
<reference evidence="2" key="1">
    <citation type="submission" date="2023-03" db="EMBL/GenBank/DDBJ databases">
        <title>Actinorhabdospora filicis NBRC 111898.</title>
        <authorList>
            <person name="Ichikawa N."/>
            <person name="Sato H."/>
            <person name="Tonouchi N."/>
        </authorList>
    </citation>
    <scope>NUCLEOTIDE SEQUENCE</scope>
    <source>
        <strain evidence="2">NBRC 111898</strain>
    </source>
</reference>
<proteinExistence type="predicted"/>
<feature type="region of interest" description="Disordered" evidence="1">
    <location>
        <begin position="41"/>
        <end position="60"/>
    </location>
</feature>
<evidence type="ECO:0000256" key="1">
    <source>
        <dbReference type="SAM" id="MobiDB-lite"/>
    </source>
</evidence>
<gene>
    <name evidence="2" type="ORF">Afil01_10530</name>
</gene>
<name>A0A9W6SIN6_9ACTN</name>
<evidence type="ECO:0000313" key="3">
    <source>
        <dbReference type="Proteomes" id="UP001165079"/>
    </source>
</evidence>
<dbReference type="EMBL" id="BSTX01000001">
    <property type="protein sequence ID" value="GLZ76246.1"/>
    <property type="molecule type" value="Genomic_DNA"/>
</dbReference>
<protein>
    <submittedName>
        <fullName evidence="2">Uncharacterized protein</fullName>
    </submittedName>
</protein>
<feature type="region of interest" description="Disordered" evidence="1">
    <location>
        <begin position="1"/>
        <end position="21"/>
    </location>
</feature>
<keyword evidence="3" id="KW-1185">Reference proteome</keyword>
<dbReference type="AlphaFoldDB" id="A0A9W6SIN6"/>
<sequence>MNAARLPTSARESGSLARAATRTSVLVVPPLRPQVCTYAATRSSGPAAAEAVPVGPRPDR</sequence>
<feature type="compositionally biased region" description="Low complexity" evidence="1">
    <location>
        <begin position="45"/>
        <end position="54"/>
    </location>
</feature>
<evidence type="ECO:0000313" key="2">
    <source>
        <dbReference type="EMBL" id="GLZ76246.1"/>
    </source>
</evidence>